<dbReference type="AlphaFoldDB" id="D3FU83"/>
<dbReference type="HOGENOM" id="CLU_106647_0_0_9"/>
<keyword evidence="4" id="KW-1185">Reference proteome</keyword>
<keyword evidence="1" id="KW-0175">Coiled coil</keyword>
<protein>
    <recommendedName>
        <fullName evidence="5">Cell-wall binding lipoprotein</fullName>
    </recommendedName>
</protein>
<dbReference type="KEGG" id="bpf:BpOF4_01085"/>
<dbReference type="Proteomes" id="UP000001544">
    <property type="component" value="Chromosome"/>
</dbReference>
<feature type="coiled-coil region" evidence="1">
    <location>
        <begin position="161"/>
        <end position="205"/>
    </location>
</feature>
<dbReference type="EMBL" id="CP001878">
    <property type="protein sequence ID" value="ADC48285.1"/>
    <property type="molecule type" value="Genomic_DNA"/>
</dbReference>
<evidence type="ECO:0000313" key="3">
    <source>
        <dbReference type="EMBL" id="ADC48285.1"/>
    </source>
</evidence>
<gene>
    <name evidence="3" type="ordered locus">BpOF4_01085</name>
</gene>
<evidence type="ECO:0000256" key="1">
    <source>
        <dbReference type="SAM" id="Coils"/>
    </source>
</evidence>
<evidence type="ECO:0008006" key="5">
    <source>
        <dbReference type="Google" id="ProtNLM"/>
    </source>
</evidence>
<name>D3FU83_ALKPO</name>
<dbReference type="RefSeq" id="WP_012959567.1">
    <property type="nucleotide sequence ID" value="NC_013791.2"/>
</dbReference>
<dbReference type="PROSITE" id="PS51257">
    <property type="entry name" value="PROKAR_LIPOPROTEIN"/>
    <property type="match status" value="1"/>
</dbReference>
<evidence type="ECO:0000256" key="2">
    <source>
        <dbReference type="SAM" id="SignalP"/>
    </source>
</evidence>
<feature type="chain" id="PRO_5003043346" description="Cell-wall binding lipoprotein" evidence="2">
    <location>
        <begin position="26"/>
        <end position="218"/>
    </location>
</feature>
<feature type="coiled-coil region" evidence="1">
    <location>
        <begin position="75"/>
        <end position="120"/>
    </location>
</feature>
<accession>D3FU83</accession>
<dbReference type="eggNOG" id="COG0497">
    <property type="taxonomic scope" value="Bacteria"/>
</dbReference>
<dbReference type="STRING" id="398511.BpOF4_01085"/>
<proteinExistence type="predicted"/>
<keyword evidence="2" id="KW-0732">Signal</keyword>
<sequence length="218" mass="25636">MFRKRYGFVSLAIAVGLLAGCGSSATETIYEHLESAVELEEPFVSNQQALQEAEEKEYELYEQMITMGTDDLVEIEQLADEAITSIEQRQELIEEEKESIEQSKEEFDRINEAATELDQEELVELVTRLEEEMNNRFDAYHGLYTNYIEAMGEDRTLFELLKDEELSIDELQAQINTVNEQYEVVEQYKESFNEHTQKYNQLKRDFYEKAELEVQYEE</sequence>
<dbReference type="Gene3D" id="1.20.120.570">
    <property type="entry name" value="YkyA-like"/>
    <property type="match status" value="1"/>
</dbReference>
<feature type="signal peptide" evidence="2">
    <location>
        <begin position="1"/>
        <end position="25"/>
    </location>
</feature>
<dbReference type="InterPro" id="IPR036785">
    <property type="entry name" value="YkyA-like_sf"/>
</dbReference>
<evidence type="ECO:0000313" key="4">
    <source>
        <dbReference type="Proteomes" id="UP000001544"/>
    </source>
</evidence>
<organism evidence="3 4">
    <name type="scientific">Alkalihalophilus pseudofirmus (strain ATCC BAA-2126 / JCM 17055 / OF4)</name>
    <name type="common">Bacillus pseudofirmus</name>
    <dbReference type="NCBI Taxonomy" id="398511"/>
    <lineage>
        <taxon>Bacteria</taxon>
        <taxon>Bacillati</taxon>
        <taxon>Bacillota</taxon>
        <taxon>Bacilli</taxon>
        <taxon>Bacillales</taxon>
        <taxon>Bacillaceae</taxon>
        <taxon>Alkalihalophilus</taxon>
    </lineage>
</organism>
<reference evidence="3 4" key="1">
    <citation type="journal article" date="2011" name="Environ. Microbiol.">
        <title>Genome of alkaliphilic Bacillus pseudofirmus OF4 reveals adaptations that support the ability to grow in an external pH range from 7.5 to 11.4.</title>
        <authorList>
            <person name="Janto B."/>
            <person name="Ahmed A."/>
            <person name="Ito M."/>
            <person name="Liu J."/>
            <person name="Hicks D.B."/>
            <person name="Pagni S."/>
            <person name="Fackelmayer O.J."/>
            <person name="Smith T.A."/>
            <person name="Earl J."/>
            <person name="Elbourne L.D."/>
            <person name="Hassan K."/>
            <person name="Paulsen I.T."/>
            <person name="Kolsto A.B."/>
            <person name="Tourasse N.J."/>
            <person name="Ehrlich G.D."/>
            <person name="Boissy R."/>
            <person name="Ivey D.M."/>
            <person name="Li G."/>
            <person name="Xue Y."/>
            <person name="Ma Y."/>
            <person name="Hu F.Z."/>
            <person name="Krulwich T.A."/>
        </authorList>
    </citation>
    <scope>NUCLEOTIDE SEQUENCE [LARGE SCALE GENOMIC DNA]</scope>
    <source>
        <strain evidence="4">ATCC BAA-2126 / JCM 17055 / OF4</strain>
    </source>
</reference>
<dbReference type="SUPFAM" id="SSF140423">
    <property type="entry name" value="MW0975(SA0943)-like"/>
    <property type="match status" value="1"/>
</dbReference>
<dbReference type="InterPro" id="IPR019454">
    <property type="entry name" value="Lipoprot_YkyA-like"/>
</dbReference>
<dbReference type="Pfam" id="PF10368">
    <property type="entry name" value="YkyA"/>
    <property type="match status" value="1"/>
</dbReference>